<name>A0A0P1B4G3_PLAHL</name>
<sequence length="733" mass="83162">MDHLHKELVTLPSLAHLSASQLRDLKWTVKELVLITLFQEQVSSNAVAQELQIKSKDRKLERKADKLLGDVDRVAIRKKEDKYRAEFMQLVASELARLGAPALITWQKLVFDKECCAQAFRLLLTRIKSSCRSAGRKVSTYSSSPNIARYAARQSQCDSNYCGLENDSGDTEDAYADSDDFESCAKVPSLIPSQDLTKGMKEYSLIDRCTSNSKNKGQNWNFDSTIEPLSRKDESQCLDSRGPTRKRISVHQTSRPRTDGGIMIERTVSSKQPSDFVSKFRKDEARIWQEEKLVLTNDNAKLRDEIKHLESLLQNDSSSNSMCGDSLEVAQKRIRLLQAQKVQLQRQVSLLQKAMEAFENSEVKLMSAMESWRKVIEDGMKQAKAAGADQNATAMRIDDDEITCRQPIKWMLAVPEKLMHEFKRVESQIKGATLAANACLETKLRVSKLSMSFVRNEAMGLKMSEIYNEDTSCIAHLRIERVQQLENDLESVSTQLDELSAQVLQIDFPKISLARPLRSYAYELMKSVQKLLLEVGAFGVVVPTSTTLATNDAATLNTKDCHSLNTIMEVLSSTGGIKNRQGNAKEREKRVMLMLKQLQARQNATEHDLVACRKIADYWRTAWNTQGEILRKLAKSVQSLGQKKVKWCQNYLLTPMINLSDVFTSFQQAYDKDTTRQNPYLPLLIETLNMVHPILQNALEQWQNYSNEMQDKMDALYADYEANYLVLVSSSGN</sequence>
<dbReference type="RefSeq" id="XP_024585626.1">
    <property type="nucleotide sequence ID" value="XM_024720426.1"/>
</dbReference>
<proteinExistence type="predicted"/>
<dbReference type="EMBL" id="CCYD01003042">
    <property type="protein sequence ID" value="CEG49257.1"/>
    <property type="molecule type" value="Genomic_DNA"/>
</dbReference>
<organism evidence="3 4">
    <name type="scientific">Plasmopara halstedii</name>
    <name type="common">Downy mildew of sunflower</name>
    <dbReference type="NCBI Taxonomy" id="4781"/>
    <lineage>
        <taxon>Eukaryota</taxon>
        <taxon>Sar</taxon>
        <taxon>Stramenopiles</taxon>
        <taxon>Oomycota</taxon>
        <taxon>Peronosporomycetes</taxon>
        <taxon>Peronosporales</taxon>
        <taxon>Peronosporaceae</taxon>
        <taxon>Plasmopara</taxon>
    </lineage>
</organism>
<evidence type="ECO:0000313" key="4">
    <source>
        <dbReference type="Proteomes" id="UP000054928"/>
    </source>
</evidence>
<keyword evidence="4" id="KW-1185">Reference proteome</keyword>
<dbReference type="AlphaFoldDB" id="A0A0P1B4G3"/>
<dbReference type="OMA" id="VEWCQHY"/>
<evidence type="ECO:0000256" key="1">
    <source>
        <dbReference type="SAM" id="Coils"/>
    </source>
</evidence>
<dbReference type="OrthoDB" id="70595at2759"/>
<evidence type="ECO:0000313" key="3">
    <source>
        <dbReference type="EMBL" id="CEG49257.1"/>
    </source>
</evidence>
<feature type="coiled-coil region" evidence="1">
    <location>
        <begin position="292"/>
        <end position="361"/>
    </location>
</feature>
<dbReference type="Proteomes" id="UP000054928">
    <property type="component" value="Unassembled WGS sequence"/>
</dbReference>
<feature type="region of interest" description="Disordered" evidence="2">
    <location>
        <begin position="231"/>
        <end position="261"/>
    </location>
</feature>
<dbReference type="GeneID" id="36402084"/>
<accession>A0A0P1B4G3</accession>
<protein>
    <submittedName>
        <fullName evidence="3">Uncharacterized protein</fullName>
    </submittedName>
</protein>
<evidence type="ECO:0000256" key="2">
    <source>
        <dbReference type="SAM" id="MobiDB-lite"/>
    </source>
</evidence>
<reference evidence="4" key="1">
    <citation type="submission" date="2014-09" db="EMBL/GenBank/DDBJ databases">
        <authorList>
            <person name="Sharma Rahul"/>
            <person name="Thines Marco"/>
        </authorList>
    </citation>
    <scope>NUCLEOTIDE SEQUENCE [LARGE SCALE GENOMIC DNA]</scope>
</reference>
<keyword evidence="1" id="KW-0175">Coiled coil</keyword>